<feature type="compositionally biased region" description="Basic and acidic residues" evidence="1">
    <location>
        <begin position="154"/>
        <end position="173"/>
    </location>
</feature>
<evidence type="ECO:0000313" key="2">
    <source>
        <dbReference type="EMBL" id="KAJ2891827.1"/>
    </source>
</evidence>
<evidence type="ECO:0000313" key="3">
    <source>
        <dbReference type="Proteomes" id="UP001201980"/>
    </source>
</evidence>
<dbReference type="EMBL" id="JAKWBI020000977">
    <property type="protein sequence ID" value="KAJ2891827.1"/>
    <property type="molecule type" value="Genomic_DNA"/>
</dbReference>
<reference evidence="2" key="1">
    <citation type="submission" date="2022-07" db="EMBL/GenBank/DDBJ databases">
        <title>Draft genome sequence of Zalerion maritima ATCC 34329, a (micro)plastics degrading marine fungus.</title>
        <authorList>
            <person name="Paco A."/>
            <person name="Goncalves M.F.M."/>
            <person name="Rocha-Santos T.A.P."/>
            <person name="Alves A."/>
        </authorList>
    </citation>
    <scope>NUCLEOTIDE SEQUENCE</scope>
    <source>
        <strain evidence="2">ATCC 34329</strain>
    </source>
</reference>
<feature type="region of interest" description="Disordered" evidence="1">
    <location>
        <begin position="335"/>
        <end position="409"/>
    </location>
</feature>
<organism evidence="2 3">
    <name type="scientific">Zalerion maritima</name>
    <dbReference type="NCBI Taxonomy" id="339359"/>
    <lineage>
        <taxon>Eukaryota</taxon>
        <taxon>Fungi</taxon>
        <taxon>Dikarya</taxon>
        <taxon>Ascomycota</taxon>
        <taxon>Pezizomycotina</taxon>
        <taxon>Sordariomycetes</taxon>
        <taxon>Lulworthiomycetidae</taxon>
        <taxon>Lulworthiales</taxon>
        <taxon>Lulworthiaceae</taxon>
        <taxon>Zalerion</taxon>
    </lineage>
</organism>
<keyword evidence="3" id="KW-1185">Reference proteome</keyword>
<feature type="compositionally biased region" description="Basic and acidic residues" evidence="1">
    <location>
        <begin position="363"/>
        <end position="381"/>
    </location>
</feature>
<feature type="compositionally biased region" description="Basic residues" evidence="1">
    <location>
        <begin position="212"/>
        <end position="223"/>
    </location>
</feature>
<feature type="region of interest" description="Disordered" evidence="1">
    <location>
        <begin position="206"/>
        <end position="262"/>
    </location>
</feature>
<name>A0AAD5WLT1_9PEZI</name>
<proteinExistence type="predicted"/>
<sequence length="519" mass="58894">MPSLLPPPLSPVHIYSAYFSTLERLRFAQKSADIPPPSELQIFEENTAQNIKRRKKAANRASRFASDSFADKLAKRRSLHGSQLPTCDSAWFANLPDKIKKRHFSKDEQIALSRQHRESVILDAADEAVYKIGRRASKHLASPAYTPSLVTPRDSMESTDSERRDNEPKHQDSPENFMDSFRWLDEDEDLDLKLFLDDYHANLREALPQPKTPRRPSFRRHLSITKAPFGRSSLSSSRPGTKENGASMPPNMNFSPSPSPRVGTFQHEALPKGPKLTRRSRTLSLISNHNNKKNAPSDSMIDPEAAHYQDPEARLKLRVYLASPQKFDEAVEFGFPSKDGISARPNKEIQNHKRRDSKPLGVENKENENDNMRTFLEDDRSSIYSEDVSMADPDSPMTPQTPEKTQPVTKPVQVASESANPTDTYAQAPAASREMTLRMTLTRPDLRACEDQIYGWQNMGGRKSTTLKPEQFAAVTYLGPEQKGSKQSMEQVFASMDSEQQYAAERGVMKRFWDRVRHH</sequence>
<feature type="compositionally biased region" description="Polar residues" evidence="1">
    <location>
        <begin position="397"/>
        <end position="408"/>
    </location>
</feature>
<dbReference type="Proteomes" id="UP001201980">
    <property type="component" value="Unassembled WGS sequence"/>
</dbReference>
<accession>A0AAD5WLT1</accession>
<gene>
    <name evidence="2" type="ORF">MKZ38_010675</name>
</gene>
<evidence type="ECO:0000256" key="1">
    <source>
        <dbReference type="SAM" id="MobiDB-lite"/>
    </source>
</evidence>
<protein>
    <submittedName>
        <fullName evidence="2">Mucin</fullName>
    </submittedName>
</protein>
<feature type="region of interest" description="Disordered" evidence="1">
    <location>
        <begin position="143"/>
        <end position="177"/>
    </location>
</feature>
<dbReference type="AlphaFoldDB" id="A0AAD5WLT1"/>
<feature type="compositionally biased region" description="Low complexity" evidence="1">
    <location>
        <begin position="247"/>
        <end position="256"/>
    </location>
</feature>
<comment type="caution">
    <text evidence="2">The sequence shown here is derived from an EMBL/GenBank/DDBJ whole genome shotgun (WGS) entry which is preliminary data.</text>
</comment>